<protein>
    <submittedName>
        <fullName evidence="1">Uncharacterized protein</fullName>
    </submittedName>
</protein>
<reference evidence="1 2" key="1">
    <citation type="submission" date="2019-03" db="EMBL/GenBank/DDBJ databases">
        <title>Single cell metagenomics reveals metabolic interactions within the superorganism composed of flagellate Streblomastix strix and complex community of Bacteroidetes bacteria on its surface.</title>
        <authorList>
            <person name="Treitli S.C."/>
            <person name="Kolisko M."/>
            <person name="Husnik F."/>
            <person name="Keeling P."/>
            <person name="Hampl V."/>
        </authorList>
    </citation>
    <scope>NUCLEOTIDE SEQUENCE [LARGE SCALE GENOMIC DNA]</scope>
    <source>
        <strain evidence="1">ST1C</strain>
    </source>
</reference>
<dbReference type="Proteomes" id="UP000324800">
    <property type="component" value="Unassembled WGS sequence"/>
</dbReference>
<comment type="caution">
    <text evidence="1">The sequence shown here is derived from an EMBL/GenBank/DDBJ whole genome shotgun (WGS) entry which is preliminary data.</text>
</comment>
<evidence type="ECO:0000313" key="2">
    <source>
        <dbReference type="Proteomes" id="UP000324800"/>
    </source>
</evidence>
<name>A0A5J4UYC5_9EUKA</name>
<gene>
    <name evidence="1" type="ORF">EZS28_029117</name>
</gene>
<proteinExistence type="predicted"/>
<accession>A0A5J4UYC5</accession>
<dbReference type="EMBL" id="SNRW01011291">
    <property type="protein sequence ID" value="KAA6375357.1"/>
    <property type="molecule type" value="Genomic_DNA"/>
</dbReference>
<dbReference type="AlphaFoldDB" id="A0A5J4UYC5"/>
<organism evidence="1 2">
    <name type="scientific">Streblomastix strix</name>
    <dbReference type="NCBI Taxonomy" id="222440"/>
    <lineage>
        <taxon>Eukaryota</taxon>
        <taxon>Metamonada</taxon>
        <taxon>Preaxostyla</taxon>
        <taxon>Oxymonadida</taxon>
        <taxon>Streblomastigidae</taxon>
        <taxon>Streblomastix</taxon>
    </lineage>
</organism>
<evidence type="ECO:0000313" key="1">
    <source>
        <dbReference type="EMBL" id="KAA6375357.1"/>
    </source>
</evidence>
<sequence length="66" mass="7333">MCADTQSDSKAHLIMCVKLYAASEGVNGAGDINYVDDDCIYVDYQNVLDYEGIIGEDKFGDYYNYG</sequence>